<dbReference type="PANTHER" id="PTHR35787:SF1">
    <property type="entry name" value="GLYCEROL UPTAKE OPERON ANTITERMINATOR REGULATORY PROTEIN"/>
    <property type="match status" value="1"/>
</dbReference>
<dbReference type="InterPro" id="IPR006699">
    <property type="entry name" value="GlpP"/>
</dbReference>
<dbReference type="Gene3D" id="3.20.20.70">
    <property type="entry name" value="Aldolase class I"/>
    <property type="match status" value="1"/>
</dbReference>
<gene>
    <name evidence="1" type="ordered locus">Desku_3354</name>
</gene>
<dbReference type="Pfam" id="PF04309">
    <property type="entry name" value="G3P_antiterm"/>
    <property type="match status" value="1"/>
</dbReference>
<dbReference type="RefSeq" id="WP_013824344.1">
    <property type="nucleotide sequence ID" value="NC_015573.1"/>
</dbReference>
<evidence type="ECO:0000313" key="1">
    <source>
        <dbReference type="EMBL" id="AEG16838.1"/>
    </source>
</evidence>
<protein>
    <submittedName>
        <fullName evidence="1">Glycerol-3-phosphate responsive antiterminator, GlpP</fullName>
    </submittedName>
</protein>
<keyword evidence="2" id="KW-1185">Reference proteome</keyword>
<dbReference type="GO" id="GO:0006071">
    <property type="term" value="P:glycerol metabolic process"/>
    <property type="evidence" value="ECO:0007669"/>
    <property type="project" value="InterPro"/>
</dbReference>
<evidence type="ECO:0000313" key="2">
    <source>
        <dbReference type="Proteomes" id="UP000009229"/>
    </source>
</evidence>
<name>A0AAU8Q204_DESK7</name>
<sequence>MEKSCKLFGNKRVVAAIRRMDDLPEALYHPNIETIIILGGDINYLSGMIKKARAAGKTFLVHLDLLEGIGKDRAGVHLLARMNLDGIITTKSNLVKCALDEGMLAVQRFFMVDSESLKTAIKVAQNVTPHAVEILPATVPAYVVEELKNALGVPVMAGGLLKTEEDVREALSKGIMAISTSLRKLWNISLN</sequence>
<dbReference type="SUPFAM" id="SSF110391">
    <property type="entry name" value="GlpP-like"/>
    <property type="match status" value="1"/>
</dbReference>
<proteinExistence type="predicted"/>
<dbReference type="Proteomes" id="UP000009229">
    <property type="component" value="Chromosome"/>
</dbReference>
<dbReference type="PIRSF" id="PIRSF016897">
    <property type="entry name" value="GlpP"/>
    <property type="match status" value="1"/>
</dbReference>
<dbReference type="InterPro" id="IPR013785">
    <property type="entry name" value="Aldolase_TIM"/>
</dbReference>
<dbReference type="PANTHER" id="PTHR35787">
    <property type="entry name" value="GLYCEROL UPTAKE OPERON ANTITERMINATOR REGULATORY PROTEIN"/>
    <property type="match status" value="1"/>
</dbReference>
<organism evidence="1 2">
    <name type="scientific">Desulfofundulus kuznetsovii (strain DSM 6115 / VKM B-1805 / 17)</name>
    <name type="common">Desulfotomaculum kuznetsovii</name>
    <dbReference type="NCBI Taxonomy" id="760568"/>
    <lineage>
        <taxon>Bacteria</taxon>
        <taxon>Bacillati</taxon>
        <taxon>Bacillota</taxon>
        <taxon>Clostridia</taxon>
        <taxon>Eubacteriales</taxon>
        <taxon>Peptococcaceae</taxon>
        <taxon>Desulfofundulus</taxon>
    </lineage>
</organism>
<accession>A0AAU8Q204</accession>
<dbReference type="KEGG" id="dku:Desku_3354"/>
<dbReference type="AlphaFoldDB" id="A0AAU8Q204"/>
<dbReference type="EMBL" id="CP002770">
    <property type="protein sequence ID" value="AEG16838.1"/>
    <property type="molecule type" value="Genomic_DNA"/>
</dbReference>
<dbReference type="GO" id="GO:0006355">
    <property type="term" value="P:regulation of DNA-templated transcription"/>
    <property type="evidence" value="ECO:0007669"/>
    <property type="project" value="InterPro"/>
</dbReference>
<reference evidence="2" key="1">
    <citation type="submission" date="2011-05" db="EMBL/GenBank/DDBJ databases">
        <title>Complete sequence of Desulfotomaculum kuznetsovii DSM 6115.</title>
        <authorList>
            <person name="Lucas S."/>
            <person name="Han J."/>
            <person name="Lapidus A."/>
            <person name="Cheng J.-F."/>
            <person name="Goodwin L."/>
            <person name="Pitluck S."/>
            <person name="Peters L."/>
            <person name="Mikhailova N."/>
            <person name="Lu M."/>
            <person name="Saunders E."/>
            <person name="Han C."/>
            <person name="Tapia R."/>
            <person name="Land M."/>
            <person name="Hauser L."/>
            <person name="Kyrpides N."/>
            <person name="Ivanova N."/>
            <person name="Pagani I."/>
            <person name="Nazina T."/>
            <person name="Ivanova A."/>
            <person name="Parshina S."/>
            <person name="Kuever J."/>
            <person name="Muyzer G."/>
            <person name="Plugge C."/>
            <person name="Stams A."/>
            <person name="Woyke T."/>
        </authorList>
    </citation>
    <scope>NUCLEOTIDE SEQUENCE [LARGE SCALE GENOMIC DNA]</scope>
    <source>
        <strain evidence="2">DSM 6115 / VKM B-1805 / 17</strain>
    </source>
</reference>